<gene>
    <name evidence="2" type="ORF">BN869_000009441_1</name>
</gene>
<sequence length="60" mass="6627">MSMSTRGILSHDRPEPDASQRLPCLQAAEHQMWAQAQLSGLDGETSSRGAADMYRLVRIV</sequence>
<dbReference type="EMBL" id="CDPU01000035">
    <property type="protein sequence ID" value="CEO53383.1"/>
    <property type="molecule type" value="Genomic_DNA"/>
</dbReference>
<feature type="compositionally biased region" description="Basic and acidic residues" evidence="1">
    <location>
        <begin position="9"/>
        <end position="18"/>
    </location>
</feature>
<evidence type="ECO:0000313" key="2">
    <source>
        <dbReference type="EMBL" id="CEO53383.1"/>
    </source>
</evidence>
<organism evidence="2">
    <name type="scientific">Bionectria ochroleuca</name>
    <name type="common">Gliocladium roseum</name>
    <dbReference type="NCBI Taxonomy" id="29856"/>
    <lineage>
        <taxon>Eukaryota</taxon>
        <taxon>Fungi</taxon>
        <taxon>Dikarya</taxon>
        <taxon>Ascomycota</taxon>
        <taxon>Pezizomycotina</taxon>
        <taxon>Sordariomycetes</taxon>
        <taxon>Hypocreomycetidae</taxon>
        <taxon>Hypocreales</taxon>
        <taxon>Bionectriaceae</taxon>
        <taxon>Clonostachys</taxon>
    </lineage>
</organism>
<protein>
    <submittedName>
        <fullName evidence="2">Uncharacterized protein</fullName>
    </submittedName>
</protein>
<accession>A0A0B7K7U4</accession>
<dbReference type="AlphaFoldDB" id="A0A0B7K7U4"/>
<proteinExistence type="predicted"/>
<reference evidence="2" key="1">
    <citation type="submission" date="2015-01" db="EMBL/GenBank/DDBJ databases">
        <authorList>
            <person name="Durling Mikael"/>
        </authorList>
    </citation>
    <scope>NUCLEOTIDE SEQUENCE</scope>
</reference>
<name>A0A0B7K7U4_BIOOC</name>
<feature type="region of interest" description="Disordered" evidence="1">
    <location>
        <begin position="1"/>
        <end position="20"/>
    </location>
</feature>
<evidence type="ECO:0000256" key="1">
    <source>
        <dbReference type="SAM" id="MobiDB-lite"/>
    </source>
</evidence>